<dbReference type="SUPFAM" id="SSF53474">
    <property type="entry name" value="alpha/beta-Hydrolases"/>
    <property type="match status" value="1"/>
</dbReference>
<protein>
    <submittedName>
        <fullName evidence="2">Septum formation initiator</fullName>
    </submittedName>
</protein>
<evidence type="ECO:0000313" key="2">
    <source>
        <dbReference type="EMBL" id="RIV76836.1"/>
    </source>
</evidence>
<dbReference type="GO" id="GO:0004185">
    <property type="term" value="F:serine-type carboxypeptidase activity"/>
    <property type="evidence" value="ECO:0007669"/>
    <property type="project" value="InterPro"/>
</dbReference>
<dbReference type="Proteomes" id="UP000285092">
    <property type="component" value="Unassembled WGS sequence"/>
</dbReference>
<sequence>MDVLRACRKALGFAALAAAVTLSSAAVAQDVRHRAQGETTVAGRTIVYTADVGEIAVSSPDRQQDASVGYMAYVAQGVADRAVLFAFNGGPGASSSFLHMGALGPVRARVPQDPAVPLPATAEVGANPDMLLDAADLVMLDPPGTGFSAFGAGADMDWYRSVDGDADAVAQAVLEWLRANGRLEAPIYVLGESYGTIRATAMIEALHKRAPEVRLAGVLLIGQALNMIETSQRPDNVVTYPVALPTLAAIACYHGQVGTCDPVTSAKAASAFGPEYLAALYCGRGLDSETRRAIAGRLGELTGIGEDHWLEWDLKLSKERFRVELLREEGVVLGRYDARYTAPRAPDAGLTVGPDAFSSVSGLYGAAMVAELTSRGVPGAEDYRVIARIEGDWAYGSGDSPFNDWPFMTTVEQAMERDPRFRLFIGTGLYDLTTTVGAADYLIAQSDADRERIVDHVYRAGHVAYSGDESWRQMIGDIRAFIEGDTAQ</sequence>
<feature type="chain" id="PRO_5019572970" evidence="1">
    <location>
        <begin position="29"/>
        <end position="488"/>
    </location>
</feature>
<dbReference type="Gene3D" id="3.40.50.1820">
    <property type="entry name" value="alpha/beta hydrolase"/>
    <property type="match status" value="1"/>
</dbReference>
<keyword evidence="3" id="KW-1185">Reference proteome</keyword>
<keyword evidence="1" id="KW-0732">Signal</keyword>
<dbReference type="GO" id="GO:0006508">
    <property type="term" value="P:proteolysis"/>
    <property type="evidence" value="ECO:0007669"/>
    <property type="project" value="InterPro"/>
</dbReference>
<dbReference type="InterPro" id="IPR029058">
    <property type="entry name" value="AB_hydrolase_fold"/>
</dbReference>
<dbReference type="AlphaFoldDB" id="A0A418NFI6"/>
<comment type="caution">
    <text evidence="2">The sequence shown here is derived from an EMBL/GenBank/DDBJ whole genome shotgun (WGS) entry which is preliminary data.</text>
</comment>
<dbReference type="RefSeq" id="WP_119513894.1">
    <property type="nucleotide sequence ID" value="NZ_QXFK01000018.1"/>
</dbReference>
<feature type="signal peptide" evidence="1">
    <location>
        <begin position="1"/>
        <end position="28"/>
    </location>
</feature>
<name>A0A418NFI6_9SPHN</name>
<accession>A0A418NFI6</accession>
<dbReference type="Pfam" id="PF00450">
    <property type="entry name" value="Peptidase_S10"/>
    <property type="match status" value="1"/>
</dbReference>
<dbReference type="EMBL" id="QXFK01000018">
    <property type="protein sequence ID" value="RIV76836.1"/>
    <property type="molecule type" value="Genomic_DNA"/>
</dbReference>
<gene>
    <name evidence="2" type="ORF">D2V04_11825</name>
</gene>
<evidence type="ECO:0000313" key="3">
    <source>
        <dbReference type="Proteomes" id="UP000285092"/>
    </source>
</evidence>
<organism evidence="2 3">
    <name type="scientific">Pelagerythrobacter aerophilus</name>
    <dbReference type="NCBI Taxonomy" id="2306995"/>
    <lineage>
        <taxon>Bacteria</taxon>
        <taxon>Pseudomonadati</taxon>
        <taxon>Pseudomonadota</taxon>
        <taxon>Alphaproteobacteria</taxon>
        <taxon>Sphingomonadales</taxon>
        <taxon>Erythrobacteraceae</taxon>
        <taxon>Pelagerythrobacter</taxon>
    </lineage>
</organism>
<dbReference type="OrthoDB" id="9770107at2"/>
<reference evidence="2 3" key="1">
    <citation type="submission" date="2018-08" db="EMBL/GenBank/DDBJ databases">
        <title>Altererythrobacter sp.Ery1 and Ery12, the genome sequencing of novel strains in genus Alterythrobacter.</title>
        <authorList>
            <person name="Cheng H."/>
            <person name="Wu Y.-H."/>
            <person name="Fang C."/>
            <person name="Xu X.-W."/>
        </authorList>
    </citation>
    <scope>NUCLEOTIDE SEQUENCE [LARGE SCALE GENOMIC DNA]</scope>
    <source>
        <strain evidence="2 3">Ery1</strain>
    </source>
</reference>
<dbReference type="InterPro" id="IPR001563">
    <property type="entry name" value="Peptidase_S10"/>
</dbReference>
<evidence type="ECO:0000256" key="1">
    <source>
        <dbReference type="SAM" id="SignalP"/>
    </source>
</evidence>
<proteinExistence type="predicted"/>